<protein>
    <submittedName>
        <fullName evidence="1">Uncharacterized protein</fullName>
    </submittedName>
</protein>
<dbReference type="Proteomes" id="UP000004095">
    <property type="component" value="Unassembled WGS sequence"/>
</dbReference>
<gene>
    <name evidence="1" type="ORF">M23134_04459</name>
</gene>
<organism evidence="1 2">
    <name type="scientific">Microscilla marina ATCC 23134</name>
    <dbReference type="NCBI Taxonomy" id="313606"/>
    <lineage>
        <taxon>Bacteria</taxon>
        <taxon>Pseudomonadati</taxon>
        <taxon>Bacteroidota</taxon>
        <taxon>Cytophagia</taxon>
        <taxon>Cytophagales</taxon>
        <taxon>Microscillaceae</taxon>
        <taxon>Microscilla</taxon>
    </lineage>
</organism>
<evidence type="ECO:0000313" key="2">
    <source>
        <dbReference type="Proteomes" id="UP000004095"/>
    </source>
</evidence>
<accession>A1ZM80</accession>
<proteinExistence type="predicted"/>
<evidence type="ECO:0000313" key="1">
    <source>
        <dbReference type="EMBL" id="EAY28612.1"/>
    </source>
</evidence>
<dbReference type="AlphaFoldDB" id="A1ZM80"/>
<sequence length="204" mass="23194">MQIQGTKLTVGASGKEVSWGERKIITKREAMDLLKRLYQSVPSSDRKKVESAYKKAQNFISRAPKNGVSTSSSKTSKSFKADGFKGSEARVDFEFLKGGAFSNDRHVVIIRIMGDDFTGNKTWKKVSKHIVNKKDALDQLKRLWGQLSREQQKNRDRAYQDAIRYIKDCAENGTTDRKKVFKNSSVKKQERIEISIERGAAFSH</sequence>
<dbReference type="EMBL" id="AAWS01000015">
    <property type="protein sequence ID" value="EAY28612.1"/>
    <property type="molecule type" value="Genomic_DNA"/>
</dbReference>
<reference evidence="1 2" key="1">
    <citation type="submission" date="2007-01" db="EMBL/GenBank/DDBJ databases">
        <authorList>
            <person name="Haygood M."/>
            <person name="Podell S."/>
            <person name="Anderson C."/>
            <person name="Hopkinson B."/>
            <person name="Roe K."/>
            <person name="Barbeau K."/>
            <person name="Gaasterland T."/>
            <person name="Ferriera S."/>
            <person name="Johnson J."/>
            <person name="Kravitz S."/>
            <person name="Beeson K."/>
            <person name="Sutton G."/>
            <person name="Rogers Y.-H."/>
            <person name="Friedman R."/>
            <person name="Frazier M."/>
            <person name="Venter J.C."/>
        </authorList>
    </citation>
    <scope>NUCLEOTIDE SEQUENCE [LARGE SCALE GENOMIC DNA]</scope>
    <source>
        <strain evidence="1 2">ATCC 23134</strain>
    </source>
</reference>
<comment type="caution">
    <text evidence="1">The sequence shown here is derived from an EMBL/GenBank/DDBJ whole genome shotgun (WGS) entry which is preliminary data.</text>
</comment>
<name>A1ZM80_MICM2</name>
<keyword evidence="2" id="KW-1185">Reference proteome</keyword>